<name>A0ABT0TUT7_9HELI</name>
<dbReference type="SUPFAM" id="SSF51197">
    <property type="entry name" value="Clavaminate synthase-like"/>
    <property type="match status" value="1"/>
</dbReference>
<dbReference type="Pfam" id="PF04074">
    <property type="entry name" value="DUF386"/>
    <property type="match status" value="1"/>
</dbReference>
<dbReference type="EMBL" id="JAMOKX010000004">
    <property type="protein sequence ID" value="MCL9819695.1"/>
    <property type="molecule type" value="Genomic_DNA"/>
</dbReference>
<dbReference type="PANTHER" id="PTHR34986">
    <property type="entry name" value="EVOLVED BETA-GALACTOSIDASE SUBUNIT BETA"/>
    <property type="match status" value="1"/>
</dbReference>
<evidence type="ECO:0000313" key="2">
    <source>
        <dbReference type="Proteomes" id="UP001057522"/>
    </source>
</evidence>
<gene>
    <name evidence="1" type="ORF">NCR95_05890</name>
</gene>
<dbReference type="Gene3D" id="2.60.120.370">
    <property type="entry name" value="YhcH/YjgK/YiaL"/>
    <property type="match status" value="1"/>
</dbReference>
<sequence length="169" mass="19124">MFVGYLPDIIGKFKKNEVLTKVFGYLWEAIDEESEVFARISNLKAGETFEVYFDGGAKAIEQAYLTKTPQEAFYESHQAMVDFQMLINGKEIFFVSPHSLCEIKTPLDSTKDLIEYHKSPYTSSILLFRGNLAVFESIDVHAGGISVNTSELVQKVVVKIPKELIKLNF</sequence>
<dbReference type="RefSeq" id="WP_250604468.1">
    <property type="nucleotide sequence ID" value="NZ_JAMOKX010000004.1"/>
</dbReference>
<dbReference type="InterPro" id="IPR004375">
    <property type="entry name" value="NanQ/TabA/YiaL"/>
</dbReference>
<dbReference type="NCBIfam" id="TIGR00022">
    <property type="entry name" value="YhcH/YjgK/YiaL family protein"/>
    <property type="match status" value="1"/>
</dbReference>
<keyword evidence="2" id="KW-1185">Reference proteome</keyword>
<comment type="caution">
    <text evidence="1">The sequence shown here is derived from an EMBL/GenBank/DDBJ whole genome shotgun (WGS) entry which is preliminary data.</text>
</comment>
<dbReference type="InterPro" id="IPR037012">
    <property type="entry name" value="NanQ/TabA/YiaL_sf"/>
</dbReference>
<proteinExistence type="predicted"/>
<evidence type="ECO:0000313" key="1">
    <source>
        <dbReference type="EMBL" id="MCL9819695.1"/>
    </source>
</evidence>
<reference evidence="1" key="1">
    <citation type="submission" date="2022-06" db="EMBL/GenBank/DDBJ databases">
        <title>Helicobacter colisuis sp. nov.</title>
        <authorList>
            <person name="Papic B."/>
            <person name="Gruntar I."/>
        </authorList>
    </citation>
    <scope>NUCLEOTIDE SEQUENCE</scope>
    <source>
        <strain evidence="1">11154-15</strain>
    </source>
</reference>
<accession>A0ABT0TUT7</accession>
<dbReference type="Proteomes" id="UP001057522">
    <property type="component" value="Unassembled WGS sequence"/>
</dbReference>
<organism evidence="1 2">
    <name type="scientific">Helicobacter colisuis</name>
    <dbReference type="NCBI Taxonomy" id="2949739"/>
    <lineage>
        <taxon>Bacteria</taxon>
        <taxon>Pseudomonadati</taxon>
        <taxon>Campylobacterota</taxon>
        <taxon>Epsilonproteobacteria</taxon>
        <taxon>Campylobacterales</taxon>
        <taxon>Helicobacteraceae</taxon>
        <taxon>Helicobacter</taxon>
    </lineage>
</organism>
<protein>
    <submittedName>
        <fullName evidence="1">YhcH/YjgK/YiaL family protein</fullName>
    </submittedName>
</protein>
<dbReference type="PANTHER" id="PTHR34986:SF1">
    <property type="entry name" value="PROTEIN YIAL"/>
    <property type="match status" value="1"/>
</dbReference>